<accession>A0ABT2RMU7</accession>
<feature type="transmembrane region" description="Helical" evidence="5">
    <location>
        <begin position="33"/>
        <end position="51"/>
    </location>
</feature>
<evidence type="ECO:0000256" key="4">
    <source>
        <dbReference type="ARBA" id="ARBA00023136"/>
    </source>
</evidence>
<dbReference type="Proteomes" id="UP001652431">
    <property type="component" value="Unassembled WGS sequence"/>
</dbReference>
<dbReference type="InterPro" id="IPR010540">
    <property type="entry name" value="CmpB_TMEM229"/>
</dbReference>
<dbReference type="RefSeq" id="WP_158370008.1">
    <property type="nucleotide sequence ID" value="NZ_JAOQJU010000009.1"/>
</dbReference>
<comment type="caution">
    <text evidence="6">The sequence shown here is derived from an EMBL/GenBank/DDBJ whole genome shotgun (WGS) entry which is preliminary data.</text>
</comment>
<name>A0ABT2RMU7_9FIRM</name>
<evidence type="ECO:0000256" key="5">
    <source>
        <dbReference type="SAM" id="Phobius"/>
    </source>
</evidence>
<evidence type="ECO:0000313" key="6">
    <source>
        <dbReference type="EMBL" id="MCU6686738.1"/>
    </source>
</evidence>
<dbReference type="PANTHER" id="PTHR31746">
    <property type="entry name" value="TRANSMEMBRANE PROTEIN 229 FAMILY MEMBER"/>
    <property type="match status" value="1"/>
</dbReference>
<keyword evidence="2 5" id="KW-0812">Transmembrane</keyword>
<keyword evidence="4 5" id="KW-0472">Membrane</keyword>
<keyword evidence="7" id="KW-1185">Reference proteome</keyword>
<evidence type="ECO:0000256" key="3">
    <source>
        <dbReference type="ARBA" id="ARBA00022989"/>
    </source>
</evidence>
<keyword evidence="3 5" id="KW-1133">Transmembrane helix</keyword>
<dbReference type="Pfam" id="PF06541">
    <property type="entry name" value="ABC_trans_CmpB"/>
    <property type="match status" value="1"/>
</dbReference>
<evidence type="ECO:0000256" key="2">
    <source>
        <dbReference type="ARBA" id="ARBA00022692"/>
    </source>
</evidence>
<protein>
    <submittedName>
        <fullName evidence="6">ABC transporter permease</fullName>
    </submittedName>
</protein>
<feature type="transmembrane region" description="Helical" evidence="5">
    <location>
        <begin position="63"/>
        <end position="85"/>
    </location>
</feature>
<gene>
    <name evidence="6" type="ORF">OCV99_09315</name>
</gene>
<reference evidence="6 7" key="1">
    <citation type="journal article" date="2021" name="ISME Commun">
        <title>Automated analysis of genomic sequences facilitates high-throughput and comprehensive description of bacteria.</title>
        <authorList>
            <person name="Hitch T.C.A."/>
        </authorList>
    </citation>
    <scope>NUCLEOTIDE SEQUENCE [LARGE SCALE GENOMIC DNA]</scope>
    <source>
        <strain evidence="6 7">Sanger_03</strain>
    </source>
</reference>
<evidence type="ECO:0000256" key="1">
    <source>
        <dbReference type="ARBA" id="ARBA00004141"/>
    </source>
</evidence>
<sequence>MKHNFLACGTAGWCMEILFTGMRSYQKNENPKLIGNTSIWMFPIYGMASLLSPVCKLLKGKNAVIRGGVYTCFIFIGEFFTGSLLRKMDACPWDYSDAPLNIRGLIRLDYAPLWFGAGLLFEKILGIH</sequence>
<comment type="subcellular location">
    <subcellularLocation>
        <location evidence="1">Membrane</location>
        <topology evidence="1">Multi-pass membrane protein</topology>
    </subcellularLocation>
</comment>
<proteinExistence type="predicted"/>
<dbReference type="EMBL" id="JAOQJU010000009">
    <property type="protein sequence ID" value="MCU6686738.1"/>
    <property type="molecule type" value="Genomic_DNA"/>
</dbReference>
<evidence type="ECO:0000313" key="7">
    <source>
        <dbReference type="Proteomes" id="UP001652431"/>
    </source>
</evidence>
<organism evidence="6 7">
    <name type="scientific">Dorea acetigenes</name>
    <dbReference type="NCBI Taxonomy" id="2981787"/>
    <lineage>
        <taxon>Bacteria</taxon>
        <taxon>Bacillati</taxon>
        <taxon>Bacillota</taxon>
        <taxon>Clostridia</taxon>
        <taxon>Lachnospirales</taxon>
        <taxon>Lachnospiraceae</taxon>
        <taxon>Dorea</taxon>
    </lineage>
</organism>